<dbReference type="Proteomes" id="UP000284202">
    <property type="component" value="Unassembled WGS sequence"/>
</dbReference>
<evidence type="ECO:0000256" key="4">
    <source>
        <dbReference type="ARBA" id="ARBA00022692"/>
    </source>
</evidence>
<reference evidence="10" key="1">
    <citation type="submission" date="2018-09" db="EMBL/GenBank/DDBJ databases">
        <title>Acidovorax cavernicola nov. sp. isolated from Gruta de las Maravillas (Aracena, Spain).</title>
        <authorList>
            <person name="Jurado V."/>
            <person name="Gutierrez-Patricio S."/>
            <person name="Gonzalez-Pimentel J.L."/>
            <person name="Miller A.Z."/>
            <person name="Laiz L."/>
            <person name="Saiz-Jimenez C."/>
        </authorList>
    </citation>
    <scope>NUCLEOTIDE SEQUENCE [LARGE SCALE GENOMIC DNA]</scope>
    <source>
        <strain evidence="10">1011MAR3C25</strain>
    </source>
</reference>
<feature type="transmembrane region" description="Helical" evidence="7">
    <location>
        <begin position="12"/>
        <end position="36"/>
    </location>
</feature>
<proteinExistence type="inferred from homology"/>
<gene>
    <name evidence="9" type="ORF">D3P04_00205</name>
</gene>
<comment type="caution">
    <text evidence="9">The sequence shown here is derived from an EMBL/GenBank/DDBJ whole genome shotgun (WGS) entry which is preliminary data.</text>
</comment>
<sequence length="293" mass="32670">MPALSKPFLHWMVLPTLLVLLAIIGYPVVSTVYLSFFGYNLLDFTPPEYLGLGNFKDMANDRIFWISLKNTLYYTGGTVLVSMLIGTAVALLLENLKGPVWSCVRALVVSPWAVPFVVVAFLFRFMYMQNGGIVNDILLDLGVIASPVSWLNRADISLGAIIVANIWATIPFFFLLVSSALSGIPDAVLESARVDRAGLWSTIFHIKLPFLRNPLVVGSLLMVISNFNDFAKVWVMTQGGPGYATTTLVVYVYRVAFERFEIGYASALGLIWLLLLLLVSVFYIRLLWNRQND</sequence>
<keyword evidence="10" id="KW-1185">Reference proteome</keyword>
<dbReference type="InterPro" id="IPR000515">
    <property type="entry name" value="MetI-like"/>
</dbReference>
<name>A0A418T7P8_9RHOB</name>
<dbReference type="Gene3D" id="1.10.3720.10">
    <property type="entry name" value="MetI-like"/>
    <property type="match status" value="1"/>
</dbReference>
<evidence type="ECO:0000313" key="9">
    <source>
        <dbReference type="EMBL" id="RJE89120.1"/>
    </source>
</evidence>
<feature type="domain" description="ABC transmembrane type-1" evidence="8">
    <location>
        <begin position="68"/>
        <end position="283"/>
    </location>
</feature>
<keyword evidence="3" id="KW-1003">Cell membrane</keyword>
<feature type="transmembrane region" description="Helical" evidence="7">
    <location>
        <begin position="158"/>
        <end position="181"/>
    </location>
</feature>
<dbReference type="InterPro" id="IPR035906">
    <property type="entry name" value="MetI-like_sf"/>
</dbReference>
<evidence type="ECO:0000256" key="5">
    <source>
        <dbReference type="ARBA" id="ARBA00022989"/>
    </source>
</evidence>
<evidence type="ECO:0000256" key="3">
    <source>
        <dbReference type="ARBA" id="ARBA00022475"/>
    </source>
</evidence>
<comment type="similarity">
    <text evidence="7">Belongs to the binding-protein-dependent transport system permease family.</text>
</comment>
<feature type="transmembrane region" description="Helical" evidence="7">
    <location>
        <begin position="105"/>
        <end position="127"/>
    </location>
</feature>
<accession>A0A418T7P8</accession>
<keyword evidence="6 7" id="KW-0472">Membrane</keyword>
<evidence type="ECO:0000256" key="6">
    <source>
        <dbReference type="ARBA" id="ARBA00023136"/>
    </source>
</evidence>
<evidence type="ECO:0000256" key="1">
    <source>
        <dbReference type="ARBA" id="ARBA00004651"/>
    </source>
</evidence>
<dbReference type="Pfam" id="PF00528">
    <property type="entry name" value="BPD_transp_1"/>
    <property type="match status" value="1"/>
</dbReference>
<keyword evidence="2 7" id="KW-0813">Transport</keyword>
<dbReference type="GO" id="GO:0005886">
    <property type="term" value="C:plasma membrane"/>
    <property type="evidence" value="ECO:0007669"/>
    <property type="project" value="UniProtKB-SubCell"/>
</dbReference>
<evidence type="ECO:0000256" key="2">
    <source>
        <dbReference type="ARBA" id="ARBA00022448"/>
    </source>
</evidence>
<dbReference type="AlphaFoldDB" id="A0A418T7P8"/>
<protein>
    <submittedName>
        <fullName evidence="9">Sugar ABC transporter permease</fullName>
    </submittedName>
</protein>
<evidence type="ECO:0000256" key="7">
    <source>
        <dbReference type="RuleBase" id="RU363032"/>
    </source>
</evidence>
<dbReference type="SUPFAM" id="SSF161098">
    <property type="entry name" value="MetI-like"/>
    <property type="match status" value="1"/>
</dbReference>
<dbReference type="EMBL" id="QZCG01000001">
    <property type="protein sequence ID" value="RJE89120.1"/>
    <property type="molecule type" value="Genomic_DNA"/>
</dbReference>
<dbReference type="PANTHER" id="PTHR43005:SF1">
    <property type="entry name" value="SPERMIDINE_PUTRESCINE TRANSPORT SYSTEM PERMEASE PROTEIN"/>
    <property type="match status" value="1"/>
</dbReference>
<organism evidence="9 10">
    <name type="scientific">Paracoccus onubensis</name>
    <dbReference type="NCBI Taxonomy" id="1675788"/>
    <lineage>
        <taxon>Bacteria</taxon>
        <taxon>Pseudomonadati</taxon>
        <taxon>Pseudomonadota</taxon>
        <taxon>Alphaproteobacteria</taxon>
        <taxon>Rhodobacterales</taxon>
        <taxon>Paracoccaceae</taxon>
        <taxon>Paracoccus</taxon>
    </lineage>
</organism>
<dbReference type="PROSITE" id="PS50928">
    <property type="entry name" value="ABC_TM1"/>
    <property type="match status" value="1"/>
</dbReference>
<evidence type="ECO:0000259" key="8">
    <source>
        <dbReference type="PROSITE" id="PS50928"/>
    </source>
</evidence>
<dbReference type="GO" id="GO:0055085">
    <property type="term" value="P:transmembrane transport"/>
    <property type="evidence" value="ECO:0007669"/>
    <property type="project" value="InterPro"/>
</dbReference>
<dbReference type="PANTHER" id="PTHR43005">
    <property type="entry name" value="BLR7065 PROTEIN"/>
    <property type="match status" value="1"/>
</dbReference>
<dbReference type="OrthoDB" id="9805108at2"/>
<dbReference type="CDD" id="cd06261">
    <property type="entry name" value="TM_PBP2"/>
    <property type="match status" value="1"/>
</dbReference>
<feature type="transmembrane region" description="Helical" evidence="7">
    <location>
        <begin position="262"/>
        <end position="288"/>
    </location>
</feature>
<keyword evidence="5 7" id="KW-1133">Transmembrane helix</keyword>
<dbReference type="RefSeq" id="WP_119744756.1">
    <property type="nucleotide sequence ID" value="NZ_QZCG01000001.1"/>
</dbReference>
<evidence type="ECO:0000313" key="10">
    <source>
        <dbReference type="Proteomes" id="UP000284202"/>
    </source>
</evidence>
<keyword evidence="4 7" id="KW-0812">Transmembrane</keyword>
<feature type="transmembrane region" description="Helical" evidence="7">
    <location>
        <begin position="72"/>
        <end position="93"/>
    </location>
</feature>
<comment type="subcellular location">
    <subcellularLocation>
        <location evidence="1 7">Cell membrane</location>
        <topology evidence="1 7">Multi-pass membrane protein</topology>
    </subcellularLocation>
</comment>